<evidence type="ECO:0000256" key="1">
    <source>
        <dbReference type="ARBA" id="ARBA00023015"/>
    </source>
</evidence>
<dbReference type="Pfam" id="PF12833">
    <property type="entry name" value="HTH_18"/>
    <property type="match status" value="1"/>
</dbReference>
<evidence type="ECO:0000259" key="4">
    <source>
        <dbReference type="PROSITE" id="PS01124"/>
    </source>
</evidence>
<dbReference type="Proteomes" id="UP001549031">
    <property type="component" value="Unassembled WGS sequence"/>
</dbReference>
<organism evidence="5 6">
    <name type="scientific">Pseudorhizobium tarimense</name>
    <dbReference type="NCBI Taxonomy" id="1079109"/>
    <lineage>
        <taxon>Bacteria</taxon>
        <taxon>Pseudomonadati</taxon>
        <taxon>Pseudomonadota</taxon>
        <taxon>Alphaproteobacteria</taxon>
        <taxon>Hyphomicrobiales</taxon>
        <taxon>Rhizobiaceae</taxon>
        <taxon>Rhizobium/Agrobacterium group</taxon>
        <taxon>Pseudorhizobium</taxon>
    </lineage>
</organism>
<evidence type="ECO:0000256" key="2">
    <source>
        <dbReference type="ARBA" id="ARBA00023125"/>
    </source>
</evidence>
<accession>A0ABV2HDR0</accession>
<dbReference type="PROSITE" id="PS01124">
    <property type="entry name" value="HTH_ARAC_FAMILY_2"/>
    <property type="match status" value="1"/>
</dbReference>
<keyword evidence="3" id="KW-0804">Transcription</keyword>
<protein>
    <submittedName>
        <fullName evidence="5">AraC family transcriptional regulator</fullName>
    </submittedName>
</protein>
<sequence>MENIIVSISPDSFAELAGHELGRSDVNLLPTHVTLDRTALQFAKLIRTELGRHQKANDLCLDSLITLLGIHAIRNYSDAAKPRATGGRGLSERATKRIEEYLRENFRRKLTVAELAGICDLSPGHFADAFTVTFGTSPHQYVLELRMSFAEQLLTNSDKALAEIAFLSGFSSQSHLTSTLRTHRQRTPRQYR</sequence>
<dbReference type="SUPFAM" id="SSF46689">
    <property type="entry name" value="Homeodomain-like"/>
    <property type="match status" value="2"/>
</dbReference>
<dbReference type="RefSeq" id="WP_247245698.1">
    <property type="nucleotide sequence ID" value="NZ_JALJRA010000018.1"/>
</dbReference>
<proteinExistence type="predicted"/>
<dbReference type="InterPro" id="IPR009057">
    <property type="entry name" value="Homeodomain-like_sf"/>
</dbReference>
<keyword evidence="1" id="KW-0805">Transcription regulation</keyword>
<dbReference type="InterPro" id="IPR050204">
    <property type="entry name" value="AraC_XylS_family_regulators"/>
</dbReference>
<keyword evidence="6" id="KW-1185">Reference proteome</keyword>
<name>A0ABV2HDR0_9HYPH</name>
<reference evidence="5 6" key="1">
    <citation type="submission" date="2024-06" db="EMBL/GenBank/DDBJ databases">
        <title>Genomic Encyclopedia of Type Strains, Phase IV (KMG-IV): sequencing the most valuable type-strain genomes for metagenomic binning, comparative biology and taxonomic classification.</title>
        <authorList>
            <person name="Goeker M."/>
        </authorList>
    </citation>
    <scope>NUCLEOTIDE SEQUENCE [LARGE SCALE GENOMIC DNA]</scope>
    <source>
        <strain evidence="5 6">DSM 105042</strain>
    </source>
</reference>
<dbReference type="EMBL" id="JBEPLJ010000030">
    <property type="protein sequence ID" value="MET3588688.1"/>
    <property type="molecule type" value="Genomic_DNA"/>
</dbReference>
<dbReference type="PANTHER" id="PTHR46796">
    <property type="entry name" value="HTH-TYPE TRANSCRIPTIONAL ACTIVATOR RHAS-RELATED"/>
    <property type="match status" value="1"/>
</dbReference>
<dbReference type="InterPro" id="IPR018060">
    <property type="entry name" value="HTH_AraC"/>
</dbReference>
<evidence type="ECO:0000313" key="6">
    <source>
        <dbReference type="Proteomes" id="UP001549031"/>
    </source>
</evidence>
<keyword evidence="2" id="KW-0238">DNA-binding</keyword>
<dbReference type="SMART" id="SM00342">
    <property type="entry name" value="HTH_ARAC"/>
    <property type="match status" value="1"/>
</dbReference>
<dbReference type="Gene3D" id="1.10.10.60">
    <property type="entry name" value="Homeodomain-like"/>
    <property type="match status" value="2"/>
</dbReference>
<evidence type="ECO:0000313" key="5">
    <source>
        <dbReference type="EMBL" id="MET3588688.1"/>
    </source>
</evidence>
<evidence type="ECO:0000256" key="3">
    <source>
        <dbReference type="ARBA" id="ARBA00023163"/>
    </source>
</evidence>
<gene>
    <name evidence="5" type="ORF">ABID21_004826</name>
</gene>
<comment type="caution">
    <text evidence="5">The sequence shown here is derived from an EMBL/GenBank/DDBJ whole genome shotgun (WGS) entry which is preliminary data.</text>
</comment>
<feature type="domain" description="HTH araC/xylS-type" evidence="4">
    <location>
        <begin position="96"/>
        <end position="192"/>
    </location>
</feature>